<evidence type="ECO:0000256" key="1">
    <source>
        <dbReference type="SAM" id="MobiDB-lite"/>
    </source>
</evidence>
<organism evidence="2 3">
    <name type="scientific">Symbiodinium pilosum</name>
    <name type="common">Dinoflagellate</name>
    <dbReference type="NCBI Taxonomy" id="2952"/>
    <lineage>
        <taxon>Eukaryota</taxon>
        <taxon>Sar</taxon>
        <taxon>Alveolata</taxon>
        <taxon>Dinophyceae</taxon>
        <taxon>Suessiales</taxon>
        <taxon>Symbiodiniaceae</taxon>
        <taxon>Symbiodinium</taxon>
    </lineage>
</organism>
<protein>
    <submittedName>
        <fullName evidence="2">Rhp16 protein</fullName>
    </submittedName>
</protein>
<name>A0A812N4E0_SYMPI</name>
<feature type="non-terminal residue" evidence="2">
    <location>
        <position position="121"/>
    </location>
</feature>
<dbReference type="EMBL" id="CAJNIZ010010307">
    <property type="protein sequence ID" value="CAE7298186.1"/>
    <property type="molecule type" value="Genomic_DNA"/>
</dbReference>
<keyword evidence="3" id="KW-1185">Reference proteome</keyword>
<feature type="compositionally biased region" description="Basic residues" evidence="1">
    <location>
        <begin position="1"/>
        <end position="11"/>
    </location>
</feature>
<feature type="region of interest" description="Disordered" evidence="1">
    <location>
        <begin position="85"/>
        <end position="121"/>
    </location>
</feature>
<dbReference type="AlphaFoldDB" id="A0A812N4E0"/>
<comment type="caution">
    <text evidence="2">The sequence shown here is derived from an EMBL/GenBank/DDBJ whole genome shotgun (WGS) entry which is preliminary data.</text>
</comment>
<sequence length="121" mass="12566">APTTPKKRQRGKGSGDVAPSPKETPAPVSMPRAEARSSKSSQDSSAVGWGASLKAKQPGKAIELSLSDDSDLELLHEEGAQKNGLAWTGCPATASSPSKPTKGKAQRTEEQATSAQQPRES</sequence>
<gene>
    <name evidence="2" type="primary">rhp16</name>
    <name evidence="2" type="ORF">SPIL2461_LOCUS6722</name>
</gene>
<accession>A0A812N4E0</accession>
<feature type="non-terminal residue" evidence="2">
    <location>
        <position position="1"/>
    </location>
</feature>
<reference evidence="2" key="1">
    <citation type="submission" date="2021-02" db="EMBL/GenBank/DDBJ databases">
        <authorList>
            <person name="Dougan E. K."/>
            <person name="Rhodes N."/>
            <person name="Thang M."/>
            <person name="Chan C."/>
        </authorList>
    </citation>
    <scope>NUCLEOTIDE SEQUENCE</scope>
</reference>
<feature type="region of interest" description="Disordered" evidence="1">
    <location>
        <begin position="1"/>
        <end position="59"/>
    </location>
</feature>
<proteinExistence type="predicted"/>
<feature type="compositionally biased region" description="Polar residues" evidence="1">
    <location>
        <begin position="111"/>
        <end position="121"/>
    </location>
</feature>
<evidence type="ECO:0000313" key="3">
    <source>
        <dbReference type="Proteomes" id="UP000649617"/>
    </source>
</evidence>
<evidence type="ECO:0000313" key="2">
    <source>
        <dbReference type="EMBL" id="CAE7298186.1"/>
    </source>
</evidence>
<dbReference type="Proteomes" id="UP000649617">
    <property type="component" value="Unassembled WGS sequence"/>
</dbReference>